<feature type="domain" description="HTH tetR-type" evidence="7">
    <location>
        <begin position="23"/>
        <end position="83"/>
    </location>
</feature>
<keyword evidence="3 5" id="KW-0238">DNA-binding</keyword>
<evidence type="ECO:0000259" key="7">
    <source>
        <dbReference type="PROSITE" id="PS50977"/>
    </source>
</evidence>
<dbReference type="GO" id="GO:0006355">
    <property type="term" value="P:regulation of DNA-templated transcription"/>
    <property type="evidence" value="ECO:0007669"/>
    <property type="project" value="UniProtKB-ARBA"/>
</dbReference>
<evidence type="ECO:0000256" key="1">
    <source>
        <dbReference type="ARBA" id="ARBA00022491"/>
    </source>
</evidence>
<accession>A0A934N5S3</accession>
<dbReference type="Pfam" id="PF02909">
    <property type="entry name" value="TetR_C_1"/>
    <property type="match status" value="1"/>
</dbReference>
<dbReference type="InterPro" id="IPR004111">
    <property type="entry name" value="Repressor_TetR_C"/>
</dbReference>
<dbReference type="Pfam" id="PF00440">
    <property type="entry name" value="TetR_N"/>
    <property type="match status" value="1"/>
</dbReference>
<dbReference type="Proteomes" id="UP000612893">
    <property type="component" value="Unassembled WGS sequence"/>
</dbReference>
<dbReference type="Gene3D" id="1.10.10.60">
    <property type="entry name" value="Homeodomain-like"/>
    <property type="match status" value="1"/>
</dbReference>
<dbReference type="PRINTS" id="PR00400">
    <property type="entry name" value="TETREPRESSOR"/>
</dbReference>
<dbReference type="PROSITE" id="PS50977">
    <property type="entry name" value="HTH_TETR_2"/>
    <property type="match status" value="1"/>
</dbReference>
<evidence type="ECO:0000256" key="6">
    <source>
        <dbReference type="SAM" id="MobiDB-lite"/>
    </source>
</evidence>
<dbReference type="InterPro" id="IPR009057">
    <property type="entry name" value="Homeodomain-like_sf"/>
</dbReference>
<evidence type="ECO:0000313" key="9">
    <source>
        <dbReference type="Proteomes" id="UP000612893"/>
    </source>
</evidence>
<evidence type="ECO:0000256" key="4">
    <source>
        <dbReference type="ARBA" id="ARBA00023163"/>
    </source>
</evidence>
<proteinExistence type="predicted"/>
<evidence type="ECO:0000256" key="5">
    <source>
        <dbReference type="PROSITE-ProRule" id="PRU00335"/>
    </source>
</evidence>
<dbReference type="InterPro" id="IPR001647">
    <property type="entry name" value="HTH_TetR"/>
</dbReference>
<comment type="caution">
    <text evidence="8">The sequence shown here is derived from an EMBL/GenBank/DDBJ whole genome shotgun (WGS) entry which is preliminary data.</text>
</comment>
<reference evidence="8" key="1">
    <citation type="submission" date="2020-10" db="EMBL/GenBank/DDBJ databases">
        <title>Ca. Dormibacterota MAGs.</title>
        <authorList>
            <person name="Montgomery K."/>
        </authorList>
    </citation>
    <scope>NUCLEOTIDE SEQUENCE [LARGE SCALE GENOMIC DNA]</scope>
    <source>
        <strain evidence="8">SC8812_S17_10</strain>
    </source>
</reference>
<dbReference type="InterPro" id="IPR036271">
    <property type="entry name" value="Tet_transcr_reg_TetR-rel_C_sf"/>
</dbReference>
<dbReference type="GO" id="GO:0003677">
    <property type="term" value="F:DNA binding"/>
    <property type="evidence" value="ECO:0007669"/>
    <property type="project" value="UniProtKB-UniRule"/>
</dbReference>
<dbReference type="SUPFAM" id="SSF46689">
    <property type="entry name" value="Homeodomain-like"/>
    <property type="match status" value="1"/>
</dbReference>
<name>A0A934N5S3_9BACT</name>
<gene>
    <name evidence="8" type="ORF">JF922_02280</name>
</gene>
<keyword evidence="2" id="KW-0805">Transcription regulation</keyword>
<organism evidence="8 9">
    <name type="scientific">Candidatus Nephthysia bennettiae</name>
    <dbReference type="NCBI Taxonomy" id="3127016"/>
    <lineage>
        <taxon>Bacteria</taxon>
        <taxon>Bacillati</taxon>
        <taxon>Candidatus Dormiibacterota</taxon>
        <taxon>Candidatus Dormibacteria</taxon>
        <taxon>Candidatus Dormibacterales</taxon>
        <taxon>Candidatus Dormibacteraceae</taxon>
        <taxon>Candidatus Nephthysia</taxon>
    </lineage>
</organism>
<dbReference type="Gene3D" id="1.10.357.10">
    <property type="entry name" value="Tetracycline Repressor, domain 2"/>
    <property type="match status" value="1"/>
</dbReference>
<dbReference type="AlphaFoldDB" id="A0A934N5S3"/>
<dbReference type="PANTHER" id="PTHR30055:SF151">
    <property type="entry name" value="TRANSCRIPTIONAL REGULATORY PROTEIN"/>
    <property type="match status" value="1"/>
</dbReference>
<dbReference type="InterPro" id="IPR050109">
    <property type="entry name" value="HTH-type_TetR-like_transc_reg"/>
</dbReference>
<feature type="region of interest" description="Disordered" evidence="6">
    <location>
        <begin position="1"/>
        <end position="23"/>
    </location>
</feature>
<evidence type="ECO:0000313" key="8">
    <source>
        <dbReference type="EMBL" id="MBJ7596901.1"/>
    </source>
</evidence>
<protein>
    <submittedName>
        <fullName evidence="8">TetR/AcrR family transcriptional regulator C-terminal domain-containing protein</fullName>
    </submittedName>
</protein>
<dbReference type="EMBL" id="JAEKNR010000028">
    <property type="protein sequence ID" value="MBJ7596901.1"/>
    <property type="molecule type" value="Genomic_DNA"/>
</dbReference>
<evidence type="ECO:0000256" key="2">
    <source>
        <dbReference type="ARBA" id="ARBA00023015"/>
    </source>
</evidence>
<feature type="DNA-binding region" description="H-T-H motif" evidence="5">
    <location>
        <begin position="46"/>
        <end position="65"/>
    </location>
</feature>
<keyword evidence="1" id="KW-0678">Repressor</keyword>
<dbReference type="SUPFAM" id="SSF48498">
    <property type="entry name" value="Tetracyclin repressor-like, C-terminal domain"/>
    <property type="match status" value="1"/>
</dbReference>
<keyword evidence="4" id="KW-0804">Transcription</keyword>
<evidence type="ECO:0000256" key="3">
    <source>
        <dbReference type="ARBA" id="ARBA00023125"/>
    </source>
</evidence>
<dbReference type="PANTHER" id="PTHR30055">
    <property type="entry name" value="HTH-TYPE TRANSCRIPTIONAL REGULATOR RUTR"/>
    <property type="match status" value="1"/>
</dbReference>
<dbReference type="InterPro" id="IPR003012">
    <property type="entry name" value="Tet_transcr_reg_TetR"/>
</dbReference>
<sequence length="240" mass="27012">MYLPKNLPKNSSPTGPGPGRRSSLNRERLLSSALGFVDRKGLDRLTMRALAEELGIDPMTLYRYVQNREQLLDGIVEAALAELMVESGPEGDWQQHLREYAYGFRRLALAHRQVFPLFVTRPLVSPLARRPLGSLKVIEALLEVFIQAGFNDECALYAYRAFSGFLFGHLLMELHEIVEQPEDPDEIVRLGLYRLPATEFPRLRTLTRQLASGDPAAELDEGLTVLLAHLQSRRTSTLAS</sequence>
<keyword evidence="9" id="KW-1185">Reference proteome</keyword>